<reference evidence="1 2" key="1">
    <citation type="journal article" date="2013" name="Proc. Natl. Acad. Sci. U.S.A.">
        <title>Genome of an arbuscular mycorrhizal fungus provides insight into the oldest plant symbiosis.</title>
        <authorList>
            <person name="Tisserant E."/>
            <person name="Malbreil M."/>
            <person name="Kuo A."/>
            <person name="Kohler A."/>
            <person name="Symeonidi A."/>
            <person name="Balestrini R."/>
            <person name="Charron P."/>
            <person name="Duensing N."/>
            <person name="Frei Dit Frey N."/>
            <person name="Gianinazzi-Pearson V."/>
            <person name="Gilbert L.B."/>
            <person name="Handa Y."/>
            <person name="Herr J.R."/>
            <person name="Hijri M."/>
            <person name="Koul R."/>
            <person name="Kawaguchi M."/>
            <person name="Krajinski F."/>
            <person name="Lammers P.J."/>
            <person name="Masclaux F.G."/>
            <person name="Murat C."/>
            <person name="Morin E."/>
            <person name="Ndikumana S."/>
            <person name="Pagni M."/>
            <person name="Petitpierre D."/>
            <person name="Requena N."/>
            <person name="Rosikiewicz P."/>
            <person name="Riley R."/>
            <person name="Saito K."/>
            <person name="San Clemente H."/>
            <person name="Shapiro H."/>
            <person name="van Tuinen D."/>
            <person name="Becard G."/>
            <person name="Bonfante P."/>
            <person name="Paszkowski U."/>
            <person name="Shachar-Hill Y.Y."/>
            <person name="Tuskan G.A."/>
            <person name="Young P.W."/>
            <person name="Sanders I.R."/>
            <person name="Henrissat B."/>
            <person name="Rensing S.A."/>
            <person name="Grigoriev I.V."/>
            <person name="Corradi N."/>
            <person name="Roux C."/>
            <person name="Martin F."/>
        </authorList>
    </citation>
    <scope>NUCLEOTIDE SEQUENCE [LARGE SCALE GENOMIC DNA]</scope>
    <source>
        <strain evidence="1 2">DAOM 197198</strain>
    </source>
</reference>
<gene>
    <name evidence="1" type="ORF">GLOIN_2v1772337</name>
</gene>
<protein>
    <submittedName>
        <fullName evidence="1">Uncharacterized protein</fullName>
    </submittedName>
</protein>
<dbReference type="EMBL" id="AUPC02000082">
    <property type="protein sequence ID" value="POG73479.1"/>
    <property type="molecule type" value="Genomic_DNA"/>
</dbReference>
<comment type="caution">
    <text evidence="1">The sequence shown here is derived from an EMBL/GenBank/DDBJ whole genome shotgun (WGS) entry which is preliminary data.</text>
</comment>
<dbReference type="Proteomes" id="UP000018888">
    <property type="component" value="Unassembled WGS sequence"/>
</dbReference>
<evidence type="ECO:0000313" key="1">
    <source>
        <dbReference type="EMBL" id="POG73479.1"/>
    </source>
</evidence>
<sequence length="69" mass="8287">MELLEKSSNILLDKKRRVKLSSLGLSKRIIKGFQSKNQDIIDFKSIFEYIKFKHGRYNKLFKDNEFTLF</sequence>
<name>A0A2P4Q777_RHIID</name>
<reference evidence="1 2" key="2">
    <citation type="journal article" date="2018" name="New Phytol.">
        <title>High intraspecific genome diversity in the model arbuscular mycorrhizal symbiont Rhizophagus irregularis.</title>
        <authorList>
            <person name="Chen E.C.H."/>
            <person name="Morin E."/>
            <person name="Beaudet D."/>
            <person name="Noel J."/>
            <person name="Yildirir G."/>
            <person name="Ndikumana S."/>
            <person name="Charron P."/>
            <person name="St-Onge C."/>
            <person name="Giorgi J."/>
            <person name="Kruger M."/>
            <person name="Marton T."/>
            <person name="Ropars J."/>
            <person name="Grigoriev I.V."/>
            <person name="Hainaut M."/>
            <person name="Henrissat B."/>
            <person name="Roux C."/>
            <person name="Martin F."/>
            <person name="Corradi N."/>
        </authorList>
    </citation>
    <scope>NUCLEOTIDE SEQUENCE [LARGE SCALE GENOMIC DNA]</scope>
    <source>
        <strain evidence="1 2">DAOM 197198</strain>
    </source>
</reference>
<dbReference type="AlphaFoldDB" id="A0A2P4Q777"/>
<proteinExistence type="predicted"/>
<accession>A0A2P4Q777</accession>
<evidence type="ECO:0000313" key="2">
    <source>
        <dbReference type="Proteomes" id="UP000018888"/>
    </source>
</evidence>
<organism evidence="1 2">
    <name type="scientific">Rhizophagus irregularis (strain DAOM 181602 / DAOM 197198 / MUCL 43194)</name>
    <name type="common">Arbuscular mycorrhizal fungus</name>
    <name type="synonym">Glomus intraradices</name>
    <dbReference type="NCBI Taxonomy" id="747089"/>
    <lineage>
        <taxon>Eukaryota</taxon>
        <taxon>Fungi</taxon>
        <taxon>Fungi incertae sedis</taxon>
        <taxon>Mucoromycota</taxon>
        <taxon>Glomeromycotina</taxon>
        <taxon>Glomeromycetes</taxon>
        <taxon>Glomerales</taxon>
        <taxon>Glomeraceae</taxon>
        <taxon>Rhizophagus</taxon>
    </lineage>
</organism>
<keyword evidence="2" id="KW-1185">Reference proteome</keyword>